<dbReference type="AlphaFoldDB" id="U6MCP0"/>
<dbReference type="VEuPathDB" id="ToxoDB:EMWEY_00060270"/>
<reference evidence="1" key="1">
    <citation type="submission" date="2013-10" db="EMBL/GenBank/DDBJ databases">
        <title>Genomic analysis of the causative agents of coccidiosis in chickens.</title>
        <authorList>
            <person name="Reid A.J."/>
            <person name="Blake D."/>
            <person name="Billington K."/>
            <person name="Browne H."/>
            <person name="Dunn M."/>
            <person name="Hung S."/>
            <person name="Kawahara F."/>
            <person name="Miranda-Saavedra D."/>
            <person name="Mourier T."/>
            <person name="Nagra H."/>
            <person name="Otto T.D."/>
            <person name="Rawlings N."/>
            <person name="Sanchez A."/>
            <person name="Sanders M."/>
            <person name="Subramaniam C."/>
            <person name="Tay Y."/>
            <person name="Dear P."/>
            <person name="Doerig C."/>
            <person name="Gruber A."/>
            <person name="Parkinson J."/>
            <person name="Shirley M."/>
            <person name="Wan K.L."/>
            <person name="Berriman M."/>
            <person name="Tomley F."/>
            <person name="Pain A."/>
        </authorList>
    </citation>
    <scope>NUCLEOTIDE SEQUENCE [LARGE SCALE GENOMIC DNA]</scope>
    <source>
        <strain evidence="1">Weybridge</strain>
    </source>
</reference>
<dbReference type="PANTHER" id="PTHR21575">
    <property type="entry name" value="PROTEIN HID1"/>
    <property type="match status" value="1"/>
</dbReference>
<name>U6MCP0_EIMMA</name>
<accession>U6MCP0</accession>
<keyword evidence="2" id="KW-1185">Reference proteome</keyword>
<evidence type="ECO:0000313" key="1">
    <source>
        <dbReference type="EMBL" id="CDJ60214.1"/>
    </source>
</evidence>
<evidence type="ECO:0000313" key="2">
    <source>
        <dbReference type="Proteomes" id="UP000030763"/>
    </source>
</evidence>
<dbReference type="InterPro" id="IPR026705">
    <property type="entry name" value="Hid-1/Ecm30"/>
</dbReference>
<sequence>VPCQQELLILFWHMLTINNDFLRYICSKTNTNELLVERDFAVRLNEQFTGNYPLDLPSFNGSYADLFCLVVHRVVTDAVL</sequence>
<dbReference type="PANTHER" id="PTHR21575:SF12">
    <property type="entry name" value="PROTEIN HID1"/>
    <property type="match status" value="1"/>
</dbReference>
<dbReference type="GeneID" id="25340013"/>
<dbReference type="GO" id="GO:0000138">
    <property type="term" value="C:Golgi trans cisterna"/>
    <property type="evidence" value="ECO:0007669"/>
    <property type="project" value="TreeGrafter"/>
</dbReference>
<feature type="non-terminal residue" evidence="1">
    <location>
        <position position="1"/>
    </location>
</feature>
<dbReference type="OrthoDB" id="432953at2759"/>
<feature type="non-terminal residue" evidence="1">
    <location>
        <position position="80"/>
    </location>
</feature>
<dbReference type="GO" id="GO:0016020">
    <property type="term" value="C:membrane"/>
    <property type="evidence" value="ECO:0007669"/>
    <property type="project" value="TreeGrafter"/>
</dbReference>
<dbReference type="EMBL" id="HG721547">
    <property type="protein sequence ID" value="CDJ60214.1"/>
    <property type="molecule type" value="Genomic_DNA"/>
</dbReference>
<gene>
    <name evidence="1" type="ORF">EMWEY_00060270</name>
</gene>
<dbReference type="RefSeq" id="XP_013336864.1">
    <property type="nucleotide sequence ID" value="XM_013481410.1"/>
</dbReference>
<dbReference type="Proteomes" id="UP000030763">
    <property type="component" value="Unassembled WGS sequence"/>
</dbReference>
<dbReference type="GO" id="GO:0005797">
    <property type="term" value="C:Golgi medial cisterna"/>
    <property type="evidence" value="ECO:0007669"/>
    <property type="project" value="TreeGrafter"/>
</dbReference>
<protein>
    <submittedName>
        <fullName evidence="1">Uncharacterized protein</fullName>
    </submittedName>
</protein>
<organism evidence="1 2">
    <name type="scientific">Eimeria maxima</name>
    <name type="common">Coccidian parasite</name>
    <dbReference type="NCBI Taxonomy" id="5804"/>
    <lineage>
        <taxon>Eukaryota</taxon>
        <taxon>Sar</taxon>
        <taxon>Alveolata</taxon>
        <taxon>Apicomplexa</taxon>
        <taxon>Conoidasida</taxon>
        <taxon>Coccidia</taxon>
        <taxon>Eucoccidiorida</taxon>
        <taxon>Eimeriorina</taxon>
        <taxon>Eimeriidae</taxon>
        <taxon>Eimeria</taxon>
    </lineage>
</organism>
<reference evidence="1" key="2">
    <citation type="submission" date="2013-10" db="EMBL/GenBank/DDBJ databases">
        <authorList>
            <person name="Aslett M."/>
        </authorList>
    </citation>
    <scope>NUCLEOTIDE SEQUENCE [LARGE SCALE GENOMIC DNA]</scope>
    <source>
        <strain evidence="1">Weybridge</strain>
    </source>
</reference>
<proteinExistence type="predicted"/>